<reference evidence="12 13" key="1">
    <citation type="journal article" date="2021" name="Elife">
        <title>Chloroplast acquisition without the gene transfer in kleptoplastic sea slugs, Plakobranchus ocellatus.</title>
        <authorList>
            <person name="Maeda T."/>
            <person name="Takahashi S."/>
            <person name="Yoshida T."/>
            <person name="Shimamura S."/>
            <person name="Takaki Y."/>
            <person name="Nagai Y."/>
            <person name="Toyoda A."/>
            <person name="Suzuki Y."/>
            <person name="Arimoto A."/>
            <person name="Ishii H."/>
            <person name="Satoh N."/>
            <person name="Nishiyama T."/>
            <person name="Hasebe M."/>
            <person name="Maruyama T."/>
            <person name="Minagawa J."/>
            <person name="Obokata J."/>
            <person name="Shigenobu S."/>
        </authorList>
    </citation>
    <scope>NUCLEOTIDE SEQUENCE [LARGE SCALE GENOMIC DNA]</scope>
</reference>
<dbReference type="PANTHER" id="PTHR32546:SF26">
    <property type="entry name" value="SMOG, ISOFORM D"/>
    <property type="match status" value="1"/>
</dbReference>
<feature type="region of interest" description="Disordered" evidence="9">
    <location>
        <begin position="214"/>
        <end position="234"/>
    </location>
</feature>
<comment type="caution">
    <text evidence="12">The sequence shown here is derived from an EMBL/GenBank/DDBJ whole genome shotgun (WGS) entry which is preliminary data.</text>
</comment>
<keyword evidence="6" id="KW-0675">Receptor</keyword>
<keyword evidence="10" id="KW-0472">Membrane</keyword>
<gene>
    <name evidence="12" type="ORF">ElyMa_005244400</name>
</gene>
<sequence>MSGYSHTRGVVLLDADFESIRIDQCAEDGSLFADTHQCSRSSTKCQTIPSERFKTGSYRCVCQPGFVFPGSSTAFSSSSSSPNTASNGRTSKDNNNYNNHPRSPNTASASAASQTVSSSNSSPSSSSSFFSSTVIVAPSTTASTSSSSSPSFSSSVPTSAAAAEEAARSVRAASVLPSSAFAPSFPSSSLSSLAAAPPVSHRRTHPSADGYHLLAKQQQQQQQQQHQQKHQREQLLQQNQPYHSQQYFDGRDIEAAYLEYVKNLSSNFTTDFSCYPAPPMPATSDPDLDLDPQGQEVEGEPIVQFDLFRRTIPLGVQILCMTVAVLLGIIIAYLRKTKKWSVCVRVDSGVLPRCCAHRQLSSLSSTAWCSVSSE</sequence>
<dbReference type="InterPro" id="IPR043458">
    <property type="entry name" value="GPR158/179"/>
</dbReference>
<dbReference type="GO" id="GO:0004930">
    <property type="term" value="F:G protein-coupled receptor activity"/>
    <property type="evidence" value="ECO:0007669"/>
    <property type="project" value="UniProtKB-KW"/>
</dbReference>
<keyword evidence="4" id="KW-0732">Signal</keyword>
<evidence type="ECO:0000256" key="5">
    <source>
        <dbReference type="ARBA" id="ARBA00023040"/>
    </source>
</evidence>
<evidence type="ECO:0000256" key="10">
    <source>
        <dbReference type="SAM" id="Phobius"/>
    </source>
</evidence>
<evidence type="ECO:0000256" key="2">
    <source>
        <dbReference type="ARBA" id="ARBA00007242"/>
    </source>
</evidence>
<evidence type="ECO:0000259" key="11">
    <source>
        <dbReference type="Pfam" id="PF22572"/>
    </source>
</evidence>
<keyword evidence="10" id="KW-1133">Transmembrane helix</keyword>
<evidence type="ECO:0000256" key="1">
    <source>
        <dbReference type="ARBA" id="ARBA00004651"/>
    </source>
</evidence>
<evidence type="ECO:0000313" key="12">
    <source>
        <dbReference type="EMBL" id="GFS27189.1"/>
    </source>
</evidence>
<evidence type="ECO:0000256" key="8">
    <source>
        <dbReference type="ARBA" id="ARBA00023224"/>
    </source>
</evidence>
<accession>A0AAV4JYQ3</accession>
<name>A0AAV4JYQ3_9GAST</name>
<dbReference type="GO" id="GO:0005886">
    <property type="term" value="C:plasma membrane"/>
    <property type="evidence" value="ECO:0007669"/>
    <property type="project" value="UniProtKB-SubCell"/>
</dbReference>
<evidence type="ECO:0000256" key="9">
    <source>
        <dbReference type="SAM" id="MobiDB-lite"/>
    </source>
</evidence>
<feature type="region of interest" description="Disordered" evidence="9">
    <location>
        <begin position="73"/>
        <end position="127"/>
    </location>
</feature>
<evidence type="ECO:0000256" key="6">
    <source>
        <dbReference type="ARBA" id="ARBA00023170"/>
    </source>
</evidence>
<keyword evidence="10" id="KW-0812">Transmembrane</keyword>
<evidence type="ECO:0000313" key="13">
    <source>
        <dbReference type="Proteomes" id="UP000762676"/>
    </source>
</evidence>
<comment type="similarity">
    <text evidence="2">Belongs to the G-protein coupled receptor 3 family.</text>
</comment>
<dbReference type="InterPro" id="IPR054714">
    <property type="entry name" value="GPR158_179_extracellular"/>
</dbReference>
<evidence type="ECO:0000256" key="4">
    <source>
        <dbReference type="ARBA" id="ARBA00022729"/>
    </source>
</evidence>
<keyword evidence="13" id="KW-1185">Reference proteome</keyword>
<dbReference type="AlphaFoldDB" id="A0AAV4JYQ3"/>
<comment type="subcellular location">
    <subcellularLocation>
        <location evidence="1">Cell membrane</location>
        <topology evidence="1">Multi-pass membrane protein</topology>
    </subcellularLocation>
</comment>
<keyword evidence="5" id="KW-0297">G-protein coupled receptor</keyword>
<feature type="domain" description="GPR158/179 extracellular" evidence="11">
    <location>
        <begin position="6"/>
        <end position="66"/>
    </location>
</feature>
<evidence type="ECO:0000256" key="3">
    <source>
        <dbReference type="ARBA" id="ARBA00022475"/>
    </source>
</evidence>
<evidence type="ECO:0000256" key="7">
    <source>
        <dbReference type="ARBA" id="ARBA00023180"/>
    </source>
</evidence>
<organism evidence="12 13">
    <name type="scientific">Elysia marginata</name>
    <dbReference type="NCBI Taxonomy" id="1093978"/>
    <lineage>
        <taxon>Eukaryota</taxon>
        <taxon>Metazoa</taxon>
        <taxon>Spiralia</taxon>
        <taxon>Lophotrochozoa</taxon>
        <taxon>Mollusca</taxon>
        <taxon>Gastropoda</taxon>
        <taxon>Heterobranchia</taxon>
        <taxon>Euthyneura</taxon>
        <taxon>Panpulmonata</taxon>
        <taxon>Sacoglossa</taxon>
        <taxon>Placobranchoidea</taxon>
        <taxon>Plakobranchidae</taxon>
        <taxon>Elysia</taxon>
    </lineage>
</organism>
<keyword evidence="8" id="KW-0807">Transducer</keyword>
<feature type="transmembrane region" description="Helical" evidence="10">
    <location>
        <begin position="314"/>
        <end position="334"/>
    </location>
</feature>
<dbReference type="Pfam" id="PF22572">
    <property type="entry name" value="GPR158_179_EC"/>
    <property type="match status" value="1"/>
</dbReference>
<protein>
    <recommendedName>
        <fullName evidence="11">GPR158/179 extracellular domain-containing protein</fullName>
    </recommendedName>
</protein>
<dbReference type="Proteomes" id="UP000762676">
    <property type="component" value="Unassembled WGS sequence"/>
</dbReference>
<feature type="compositionally biased region" description="Low complexity" evidence="9">
    <location>
        <begin position="216"/>
        <end position="226"/>
    </location>
</feature>
<proteinExistence type="inferred from homology"/>
<dbReference type="PANTHER" id="PTHR32546">
    <property type="entry name" value="G-PROTEIN COUPLED RECEPTOR 158-RELATED"/>
    <property type="match status" value="1"/>
</dbReference>
<dbReference type="EMBL" id="BMAT01010460">
    <property type="protein sequence ID" value="GFS27189.1"/>
    <property type="molecule type" value="Genomic_DNA"/>
</dbReference>
<keyword evidence="3" id="KW-1003">Cell membrane</keyword>
<keyword evidence="7" id="KW-0325">Glycoprotein</keyword>